<protein>
    <recommendedName>
        <fullName evidence="1">IrrE N-terminal-like domain-containing protein</fullName>
    </recommendedName>
</protein>
<dbReference type="AlphaFoldDB" id="A0A139R3D3"/>
<accession>A0A139R3D3</accession>
<evidence type="ECO:0000313" key="5">
    <source>
        <dbReference type="Proteomes" id="UP000071927"/>
    </source>
</evidence>
<dbReference type="Pfam" id="PF06114">
    <property type="entry name" value="Peptidase_M78"/>
    <property type="match status" value="1"/>
</dbReference>
<dbReference type="Proteomes" id="UP000071927">
    <property type="component" value="Unassembled WGS sequence"/>
</dbReference>
<evidence type="ECO:0000313" key="3">
    <source>
        <dbReference type="EMBL" id="KXU09193.1"/>
    </source>
</evidence>
<dbReference type="EMBL" id="LQXV01000164">
    <property type="protein sequence ID" value="KXU09193.1"/>
    <property type="molecule type" value="Genomic_DNA"/>
</dbReference>
<reference evidence="4 5" key="1">
    <citation type="submission" date="2016-01" db="EMBL/GenBank/DDBJ databases">
        <title>Highly variable Streptococcus oralis are common among viridans streptococci isolated from primates.</title>
        <authorList>
            <person name="Denapaite D."/>
            <person name="Rieger M."/>
            <person name="Koendgen S."/>
            <person name="Brueckner R."/>
            <person name="Ochigava I."/>
            <person name="Kappeler P."/>
            <person name="Maetz-Rensing K."/>
            <person name="Leendertz F."/>
            <person name="Hakenbeck R."/>
        </authorList>
    </citation>
    <scope>NUCLEOTIDE SEQUENCE [LARGE SCALE GENOMIC DNA]</scope>
    <source>
        <strain evidence="2 4">DD02</strain>
        <strain evidence="3 5">DD03</strain>
    </source>
</reference>
<dbReference type="EMBL" id="LQOF01000302">
    <property type="protein sequence ID" value="KXT67239.1"/>
    <property type="molecule type" value="Genomic_DNA"/>
</dbReference>
<dbReference type="InterPro" id="IPR010359">
    <property type="entry name" value="IrrE_HExxH"/>
</dbReference>
<organism evidence="3 5">
    <name type="scientific">Streptococcus gallolyticus</name>
    <dbReference type="NCBI Taxonomy" id="315405"/>
    <lineage>
        <taxon>Bacteria</taxon>
        <taxon>Bacillati</taxon>
        <taxon>Bacillota</taxon>
        <taxon>Bacilli</taxon>
        <taxon>Lactobacillales</taxon>
        <taxon>Streptococcaceae</taxon>
        <taxon>Streptococcus</taxon>
    </lineage>
</organism>
<dbReference type="RefSeq" id="WP_061458904.1">
    <property type="nucleotide sequence ID" value="NZ_KQ968748.1"/>
</dbReference>
<dbReference type="Proteomes" id="UP000070198">
    <property type="component" value="Unassembled WGS sequence"/>
</dbReference>
<proteinExistence type="predicted"/>
<sequence length="135" mass="15853">MANLRTTIDKLINELGTRIIYRSIDSGGKAYIQLNLIVVNPNLSREKQEQIILHELEHIKRKHSKTSYSSPNYLIKLEAEAEHGRIKADITSYIEETPEEYWNIYNFSNHYDIKSEFETYINDHLKNPDKTKKGD</sequence>
<evidence type="ECO:0000313" key="2">
    <source>
        <dbReference type="EMBL" id="KXT67239.1"/>
    </source>
</evidence>
<evidence type="ECO:0000259" key="1">
    <source>
        <dbReference type="Pfam" id="PF06114"/>
    </source>
</evidence>
<evidence type="ECO:0000313" key="4">
    <source>
        <dbReference type="Proteomes" id="UP000070198"/>
    </source>
</evidence>
<comment type="caution">
    <text evidence="3">The sequence shown here is derived from an EMBL/GenBank/DDBJ whole genome shotgun (WGS) entry which is preliminary data.</text>
</comment>
<gene>
    <name evidence="2" type="ORF">SGADD02_01469</name>
    <name evidence="3" type="ORF">SGADD03_00977</name>
</gene>
<dbReference type="PATRIC" id="fig|315405.11.peg.1729"/>
<name>A0A139R3D3_9STRE</name>
<feature type="domain" description="IrrE N-terminal-like" evidence="1">
    <location>
        <begin position="14"/>
        <end position="80"/>
    </location>
</feature>